<accession>A0ABU8S143</accession>
<dbReference type="Proteomes" id="UP001361239">
    <property type="component" value="Unassembled WGS sequence"/>
</dbReference>
<dbReference type="EMBL" id="JBBHJZ010000005">
    <property type="protein sequence ID" value="MEJ5979052.1"/>
    <property type="molecule type" value="Genomic_DNA"/>
</dbReference>
<protein>
    <submittedName>
        <fullName evidence="5">SDR family oxidoreductase</fullName>
        <ecNumber evidence="5">1.-.-.-</ecNumber>
    </submittedName>
</protein>
<dbReference type="InterPro" id="IPR002347">
    <property type="entry name" value="SDR_fam"/>
</dbReference>
<dbReference type="CDD" id="cd05233">
    <property type="entry name" value="SDR_c"/>
    <property type="match status" value="1"/>
</dbReference>
<evidence type="ECO:0000256" key="3">
    <source>
        <dbReference type="RuleBase" id="RU000363"/>
    </source>
</evidence>
<comment type="caution">
    <text evidence="5">The sequence shown here is derived from an EMBL/GenBank/DDBJ whole genome shotgun (WGS) entry which is preliminary data.</text>
</comment>
<evidence type="ECO:0000313" key="5">
    <source>
        <dbReference type="EMBL" id="MEJ5979052.1"/>
    </source>
</evidence>
<dbReference type="InterPro" id="IPR036291">
    <property type="entry name" value="NAD(P)-bd_dom_sf"/>
</dbReference>
<dbReference type="InterPro" id="IPR020904">
    <property type="entry name" value="Sc_DH/Rdtase_CS"/>
</dbReference>
<organism evidence="5 6">
    <name type="scientific">Novosphingobium anseongense</name>
    <dbReference type="NCBI Taxonomy" id="3133436"/>
    <lineage>
        <taxon>Bacteria</taxon>
        <taxon>Pseudomonadati</taxon>
        <taxon>Pseudomonadota</taxon>
        <taxon>Alphaproteobacteria</taxon>
        <taxon>Sphingomonadales</taxon>
        <taxon>Sphingomonadaceae</taxon>
        <taxon>Novosphingobium</taxon>
    </lineage>
</organism>
<dbReference type="Gene3D" id="3.40.50.720">
    <property type="entry name" value="NAD(P)-binding Rossmann-like Domain"/>
    <property type="match status" value="1"/>
</dbReference>
<dbReference type="PROSITE" id="PS00061">
    <property type="entry name" value="ADH_SHORT"/>
    <property type="match status" value="1"/>
</dbReference>
<reference evidence="5 6" key="1">
    <citation type="submission" date="2024-03" db="EMBL/GenBank/DDBJ databases">
        <authorList>
            <person name="Jo J.-H."/>
        </authorList>
    </citation>
    <scope>NUCLEOTIDE SEQUENCE [LARGE SCALE GENOMIC DNA]</scope>
    <source>
        <strain evidence="5 6">PS1R-30</strain>
    </source>
</reference>
<dbReference type="PRINTS" id="PR00081">
    <property type="entry name" value="GDHRDH"/>
</dbReference>
<feature type="domain" description="Ketoreductase" evidence="4">
    <location>
        <begin position="7"/>
        <end position="183"/>
    </location>
</feature>
<gene>
    <name evidence="5" type="ORF">WG901_20535</name>
</gene>
<dbReference type="SMART" id="SM00822">
    <property type="entry name" value="PKS_KR"/>
    <property type="match status" value="1"/>
</dbReference>
<dbReference type="PANTHER" id="PTHR43391:SF12">
    <property type="entry name" value="OXIDOREDUCTASE EPHD-RELATED"/>
    <property type="match status" value="1"/>
</dbReference>
<comment type="similarity">
    <text evidence="1 3">Belongs to the short-chain dehydrogenases/reductases (SDR) family.</text>
</comment>
<dbReference type="InterPro" id="IPR057326">
    <property type="entry name" value="KR_dom"/>
</dbReference>
<dbReference type="PANTHER" id="PTHR43391">
    <property type="entry name" value="RETINOL DEHYDROGENASE-RELATED"/>
    <property type="match status" value="1"/>
</dbReference>
<evidence type="ECO:0000313" key="6">
    <source>
        <dbReference type="Proteomes" id="UP001361239"/>
    </source>
</evidence>
<evidence type="ECO:0000256" key="1">
    <source>
        <dbReference type="ARBA" id="ARBA00006484"/>
    </source>
</evidence>
<dbReference type="GO" id="GO:0016491">
    <property type="term" value="F:oxidoreductase activity"/>
    <property type="evidence" value="ECO:0007669"/>
    <property type="project" value="UniProtKB-KW"/>
</dbReference>
<dbReference type="EC" id="1.-.-.-" evidence="5"/>
<proteinExistence type="inferred from homology"/>
<sequence length="259" mass="27300">MFELTGKTVFITGGGGGIGAGMAQAFAERGARIVLADIERDFAEQESARLPASAEARAITLDVRDLASWRAASEAVGAIDVLCNNAGISTGFKPLVELSPETFERLMAINVTGVFNGIKTFAPQMIARGSGHIVNTSSMNGLSPFASFAAYSASKFAVLGLSDAVRDELAPAGVGVSTLFPGLTRSRMSEADANGLTRANMMDPIWLGRAVVRAVENDEPYVVTHPEYRDALADRQSRILAAFGEPAQPGYRTGPSATR</sequence>
<dbReference type="SUPFAM" id="SSF51735">
    <property type="entry name" value="NAD(P)-binding Rossmann-fold domains"/>
    <property type="match status" value="1"/>
</dbReference>
<dbReference type="Pfam" id="PF00106">
    <property type="entry name" value="adh_short"/>
    <property type="match status" value="1"/>
</dbReference>
<keyword evidence="6" id="KW-1185">Reference proteome</keyword>
<dbReference type="PRINTS" id="PR00080">
    <property type="entry name" value="SDRFAMILY"/>
</dbReference>
<evidence type="ECO:0000256" key="2">
    <source>
        <dbReference type="ARBA" id="ARBA00023002"/>
    </source>
</evidence>
<dbReference type="RefSeq" id="WP_339588992.1">
    <property type="nucleotide sequence ID" value="NZ_JBBHJZ010000005.1"/>
</dbReference>
<name>A0ABU8S143_9SPHN</name>
<evidence type="ECO:0000259" key="4">
    <source>
        <dbReference type="SMART" id="SM00822"/>
    </source>
</evidence>
<keyword evidence="2 5" id="KW-0560">Oxidoreductase</keyword>